<evidence type="ECO:0000259" key="5">
    <source>
        <dbReference type="Pfam" id="PF00725"/>
    </source>
</evidence>
<dbReference type="Pfam" id="PF02737">
    <property type="entry name" value="3HCDH_N"/>
    <property type="match status" value="1"/>
</dbReference>
<dbReference type="GO" id="GO:0016616">
    <property type="term" value="F:oxidoreductase activity, acting on the CH-OH group of donors, NAD or NADP as acceptor"/>
    <property type="evidence" value="ECO:0007669"/>
    <property type="project" value="InterPro"/>
</dbReference>
<dbReference type="InterPro" id="IPR006108">
    <property type="entry name" value="3HC_DH_C"/>
</dbReference>
<dbReference type="InterPro" id="IPR006176">
    <property type="entry name" value="3-OHacyl-CoA_DH_NAD-bd"/>
</dbReference>
<dbReference type="Gene3D" id="1.10.1040.10">
    <property type="entry name" value="N-(1-d-carboxylethyl)-l-norvaline Dehydrogenase, domain 2"/>
    <property type="match status" value="1"/>
</dbReference>
<dbReference type="Gene3D" id="3.40.50.720">
    <property type="entry name" value="NAD(P)-binding Rossmann-like Domain"/>
    <property type="match status" value="1"/>
</dbReference>
<dbReference type="InterPro" id="IPR036291">
    <property type="entry name" value="NAD(P)-bd_dom_sf"/>
</dbReference>
<evidence type="ECO:0000256" key="1">
    <source>
        <dbReference type="ARBA" id="ARBA00005086"/>
    </source>
</evidence>
<dbReference type="RefSeq" id="WP_048551454.1">
    <property type="nucleotide sequence ID" value="NZ_HF570958.1"/>
</dbReference>
<dbReference type="InterPro" id="IPR008927">
    <property type="entry name" value="6-PGluconate_DH-like_C_sf"/>
</dbReference>
<comment type="pathway">
    <text evidence="1">Lipid metabolism; butanoate metabolism.</text>
</comment>
<evidence type="ECO:0000256" key="2">
    <source>
        <dbReference type="ARBA" id="ARBA00009463"/>
    </source>
</evidence>
<organism evidence="7 8">
    <name type="scientific">Nostocoides japonicum T1-X7</name>
    <dbReference type="NCBI Taxonomy" id="1194083"/>
    <lineage>
        <taxon>Bacteria</taxon>
        <taxon>Bacillati</taxon>
        <taxon>Actinomycetota</taxon>
        <taxon>Actinomycetes</taxon>
        <taxon>Micrococcales</taxon>
        <taxon>Intrasporangiaceae</taxon>
        <taxon>Nostocoides</taxon>
    </lineage>
</organism>
<comment type="similarity">
    <text evidence="2">Belongs to the 3-hydroxyacyl-CoA dehydrogenase family.</text>
</comment>
<dbReference type="EMBL" id="CAJB01000378">
    <property type="protein sequence ID" value="CCH79548.1"/>
    <property type="molecule type" value="Genomic_DNA"/>
</dbReference>
<dbReference type="OrthoDB" id="9771883at2"/>
<gene>
    <name evidence="7" type="ORF">BN12_470018</name>
</gene>
<name>A0A077LZW9_9MICO</name>
<evidence type="ECO:0000313" key="7">
    <source>
        <dbReference type="EMBL" id="CCH79548.1"/>
    </source>
</evidence>
<evidence type="ECO:0000256" key="4">
    <source>
        <dbReference type="PIRSR" id="PIRSR000105-1"/>
    </source>
</evidence>
<evidence type="ECO:0000313" key="8">
    <source>
        <dbReference type="Proteomes" id="UP000035721"/>
    </source>
</evidence>
<dbReference type="InterPro" id="IPR013328">
    <property type="entry name" value="6PGD_dom2"/>
</dbReference>
<dbReference type="SUPFAM" id="SSF51735">
    <property type="entry name" value="NAD(P)-binding Rossmann-fold domains"/>
    <property type="match status" value="1"/>
</dbReference>
<feature type="domain" description="3-hydroxyacyl-CoA dehydrogenase NAD binding" evidence="6">
    <location>
        <begin position="16"/>
        <end position="185"/>
    </location>
</feature>
<feature type="site" description="Important for catalytic activity" evidence="4">
    <location>
        <position position="145"/>
    </location>
</feature>
<dbReference type="STRING" id="1194083.BN12_470018"/>
<reference evidence="7 8" key="1">
    <citation type="journal article" date="2013" name="ISME J.">
        <title>A metabolic model for members of the genus Tetrasphaera involved in enhanced biological phosphorus removal.</title>
        <authorList>
            <person name="Kristiansen R."/>
            <person name="Nguyen H.T.T."/>
            <person name="Saunders A.M."/>
            <person name="Nielsen J.L."/>
            <person name="Wimmer R."/>
            <person name="Le V.Q."/>
            <person name="McIlroy S.J."/>
            <person name="Petrovski S."/>
            <person name="Seviour R.J."/>
            <person name="Calteau A."/>
            <person name="Nielsen K.L."/>
            <person name="Nielsen P.H."/>
        </authorList>
    </citation>
    <scope>NUCLEOTIDE SEQUENCE [LARGE SCALE GENOMIC DNA]</scope>
    <source>
        <strain evidence="7 8">T1-X7</strain>
    </source>
</reference>
<proteinExistence type="inferred from homology"/>
<dbReference type="PANTHER" id="PTHR48075">
    <property type="entry name" value="3-HYDROXYACYL-COA DEHYDROGENASE FAMILY PROTEIN"/>
    <property type="match status" value="1"/>
</dbReference>
<comment type="caution">
    <text evidence="7">The sequence shown here is derived from an EMBL/GenBank/DDBJ whole genome shotgun (WGS) entry which is preliminary data.</text>
</comment>
<keyword evidence="8" id="KW-1185">Reference proteome</keyword>
<dbReference type="InterPro" id="IPR022694">
    <property type="entry name" value="3-OHacyl-CoA_DH"/>
</dbReference>
<dbReference type="PANTHER" id="PTHR48075:SF3">
    <property type="entry name" value="3-HYDROXYACYL-COA DEHYDROGENASE"/>
    <property type="match status" value="1"/>
</dbReference>
<accession>A0A077LZW9</accession>
<evidence type="ECO:0000256" key="3">
    <source>
        <dbReference type="ARBA" id="ARBA00023002"/>
    </source>
</evidence>
<protein>
    <submittedName>
        <fullName evidence="7">3-hydroxybutyryl-CoA dehydrogenase FadB3</fullName>
    </submittedName>
</protein>
<dbReference type="GO" id="GO:0006631">
    <property type="term" value="P:fatty acid metabolic process"/>
    <property type="evidence" value="ECO:0007669"/>
    <property type="project" value="InterPro"/>
</dbReference>
<feature type="domain" description="3-hydroxyacyl-CoA dehydrogenase C-terminal" evidence="5">
    <location>
        <begin position="191"/>
        <end position="286"/>
    </location>
</feature>
<dbReference type="PIRSF" id="PIRSF000105">
    <property type="entry name" value="HCDH"/>
    <property type="match status" value="1"/>
</dbReference>
<dbReference type="GO" id="GO:0070403">
    <property type="term" value="F:NAD+ binding"/>
    <property type="evidence" value="ECO:0007669"/>
    <property type="project" value="InterPro"/>
</dbReference>
<dbReference type="Pfam" id="PF00725">
    <property type="entry name" value="3HCDH"/>
    <property type="match status" value="1"/>
</dbReference>
<dbReference type="SUPFAM" id="SSF48179">
    <property type="entry name" value="6-phosphogluconate dehydrogenase C-terminal domain-like"/>
    <property type="match status" value="1"/>
</dbReference>
<evidence type="ECO:0000259" key="6">
    <source>
        <dbReference type="Pfam" id="PF02737"/>
    </source>
</evidence>
<keyword evidence="3" id="KW-0560">Oxidoreductase</keyword>
<dbReference type="Proteomes" id="UP000035721">
    <property type="component" value="Unassembled WGS sequence"/>
</dbReference>
<sequence>MTVPATQPPEWADRPIAVIGAGTLGRRIALMFATGGGIVRVCDRDASQREKASAYLEETLPSVLDQVESTTPADIEFTETIADAVPDAWLVVESLPERLDIKIPVFGELDERAASDAILATNSSSYPSSQVIDQVSRPERVVNMHFFMPPVATPVEVMSCGHTEEAVFERLFERLPRYGLTPFRVHAESMGFIHNRIWAAIKREALMVLDEGVASPAEVDQLYRMVLGARTGPFRAMDRVGLDVVLDIEENYAAHRDGIPEGPRRLLRRYLDEGRLGMKSGRGFYDDYEPQPGQ</sequence>
<dbReference type="AlphaFoldDB" id="A0A077LZW9"/>